<dbReference type="Pfam" id="PF05199">
    <property type="entry name" value="GMC_oxred_C"/>
    <property type="match status" value="1"/>
</dbReference>
<dbReference type="Gene3D" id="3.50.50.60">
    <property type="entry name" value="FAD/NAD(P)-binding domain"/>
    <property type="match status" value="1"/>
</dbReference>
<evidence type="ECO:0000256" key="2">
    <source>
        <dbReference type="PIRSR" id="PIRSR000137-1"/>
    </source>
</evidence>
<feature type="binding site" evidence="3">
    <location>
        <position position="245"/>
    </location>
    <ligand>
        <name>FAD</name>
        <dbReference type="ChEBI" id="CHEBI:57692"/>
    </ligand>
</feature>
<evidence type="ECO:0000259" key="4">
    <source>
        <dbReference type="PROSITE" id="PS00624"/>
    </source>
</evidence>
<dbReference type="SUPFAM" id="SSF54373">
    <property type="entry name" value="FAD-linked reductases, C-terminal domain"/>
    <property type="match status" value="1"/>
</dbReference>
<keyword evidence="6" id="KW-1185">Reference proteome</keyword>
<evidence type="ECO:0000313" key="6">
    <source>
        <dbReference type="Proteomes" id="UP000829685"/>
    </source>
</evidence>
<keyword evidence="3" id="KW-0285">Flavoprotein</keyword>
<dbReference type="InterPro" id="IPR012132">
    <property type="entry name" value="GMC_OxRdtase"/>
</dbReference>
<dbReference type="SUPFAM" id="SSF51905">
    <property type="entry name" value="FAD/NAD(P)-binding domain"/>
    <property type="match status" value="1"/>
</dbReference>
<dbReference type="PANTHER" id="PTHR11552">
    <property type="entry name" value="GLUCOSE-METHANOL-CHOLINE GMC OXIDOREDUCTASE"/>
    <property type="match status" value="1"/>
</dbReference>
<reference evidence="5" key="1">
    <citation type="submission" date="2021-03" db="EMBL/GenBank/DDBJ databases">
        <title>Revisited historic fungal species revealed as producer of novel bioactive compounds through whole genome sequencing and comparative genomics.</title>
        <authorList>
            <person name="Vignolle G.A."/>
            <person name="Hochenegger N."/>
            <person name="Mach R.L."/>
            <person name="Mach-Aigner A.R."/>
            <person name="Javad Rahimi M."/>
            <person name="Salim K.A."/>
            <person name="Chan C.M."/>
            <person name="Lim L.B.L."/>
            <person name="Cai F."/>
            <person name="Druzhinina I.S."/>
            <person name="U'Ren J.M."/>
            <person name="Derntl C."/>
        </authorList>
    </citation>
    <scope>NUCLEOTIDE SEQUENCE</scope>
    <source>
        <strain evidence="5">TUCIM 5799</strain>
    </source>
</reference>
<feature type="active site" description="Proton donor" evidence="2">
    <location>
        <position position="535"/>
    </location>
</feature>
<name>A0A9P9WNF3_9PEZI</name>
<keyword evidence="3" id="KW-0274">FAD</keyword>
<dbReference type="EMBL" id="JAFIMR010000012">
    <property type="protein sequence ID" value="KAI1871925.1"/>
    <property type="molecule type" value="Genomic_DNA"/>
</dbReference>
<feature type="domain" description="Glucose-methanol-choline oxidoreductase N-terminal" evidence="4">
    <location>
        <begin position="282"/>
        <end position="296"/>
    </location>
</feature>
<dbReference type="Gene3D" id="3.30.560.10">
    <property type="entry name" value="Glucose Oxidase, domain 3"/>
    <property type="match status" value="1"/>
</dbReference>
<accession>A0A9P9WNF3</accession>
<protein>
    <recommendedName>
        <fullName evidence="4">Glucose-methanol-choline oxidoreductase N-terminal domain-containing protein</fullName>
    </recommendedName>
</protein>
<dbReference type="InterPro" id="IPR000172">
    <property type="entry name" value="GMC_OxRdtase_N"/>
</dbReference>
<evidence type="ECO:0000313" key="5">
    <source>
        <dbReference type="EMBL" id="KAI1871925.1"/>
    </source>
</evidence>
<dbReference type="PANTHER" id="PTHR11552:SF115">
    <property type="entry name" value="DEHYDROGENASE XPTC-RELATED"/>
    <property type="match status" value="1"/>
</dbReference>
<comment type="similarity">
    <text evidence="1">Belongs to the GMC oxidoreductase family.</text>
</comment>
<comment type="cofactor">
    <cofactor evidence="3">
        <name>FAD</name>
        <dbReference type="ChEBI" id="CHEBI:57692"/>
    </cofactor>
</comment>
<dbReference type="GO" id="GO:0050660">
    <property type="term" value="F:flavin adenine dinucleotide binding"/>
    <property type="evidence" value="ECO:0007669"/>
    <property type="project" value="InterPro"/>
</dbReference>
<gene>
    <name evidence="5" type="ORF">JX265_005911</name>
</gene>
<dbReference type="GO" id="GO:0044550">
    <property type="term" value="P:secondary metabolite biosynthetic process"/>
    <property type="evidence" value="ECO:0007669"/>
    <property type="project" value="TreeGrafter"/>
</dbReference>
<dbReference type="Pfam" id="PF00732">
    <property type="entry name" value="GMC_oxred_N"/>
    <property type="match status" value="1"/>
</dbReference>
<sequence>MVLRHQEESAHERVLKDNIRKDDVFDYIIIGGGTAGVALATRLSQGLPDRSILLIEAGPSAPHELKINVPGMRGSTIGGPFDWNLTTVPQNESARRVLITPRGKILGGSSAFNFMLWNRGSKAEYDGWEELGNTGWNWDSIRESMMSSENFTNLSPDEAGDAGRGTDGPIHTAISRYITKQQRLFISALERLGVPHNVESLNGTPLGVMNHPSSVDSITWARSYSANSYLPLAGSNLQVLLSTQVARVNLKTSYNTNVRAAGITLSDGSVIQASKEVILSSGSLLSPGLLELSGIGKKSVLDAIGVDQVVDLPGVGENLQDHIRISMSYRLKPGYNSSDELLYNATYAAEQLTLWKNRELTVYDGVPNGISLLNWKQVIGDDSGLLGLAEEEFGQSRNPVVQKKLQLVKDDSVAKIELVFLDGYEGLQGYPAPGTPHYGEGYFTIVGAAMHSFNRGSVHVSSPDISRPPEIDPRYLSSEYDIQALIEIGKYVRKVAQTEPLASALITEHEPGATLVSTDEQWREYIINATNSFYHLTSTCSMQPKDDGGVVDPELKVWGTDNLRVVDASVIPVLIASHTQTAVYAIAERAAQLIIEGSQS</sequence>
<dbReference type="InterPro" id="IPR036188">
    <property type="entry name" value="FAD/NAD-bd_sf"/>
</dbReference>
<dbReference type="PROSITE" id="PS00624">
    <property type="entry name" value="GMC_OXRED_2"/>
    <property type="match status" value="1"/>
</dbReference>
<dbReference type="PIRSF" id="PIRSF000137">
    <property type="entry name" value="Alcohol_oxidase"/>
    <property type="match status" value="1"/>
</dbReference>
<evidence type="ECO:0000256" key="1">
    <source>
        <dbReference type="ARBA" id="ARBA00010790"/>
    </source>
</evidence>
<dbReference type="InterPro" id="IPR007867">
    <property type="entry name" value="GMC_OxRtase_C"/>
</dbReference>
<dbReference type="AlphaFoldDB" id="A0A9P9WNF3"/>
<dbReference type="GO" id="GO:0016614">
    <property type="term" value="F:oxidoreductase activity, acting on CH-OH group of donors"/>
    <property type="evidence" value="ECO:0007669"/>
    <property type="project" value="InterPro"/>
</dbReference>
<dbReference type="Proteomes" id="UP000829685">
    <property type="component" value="Unassembled WGS sequence"/>
</dbReference>
<evidence type="ECO:0000256" key="3">
    <source>
        <dbReference type="PIRSR" id="PIRSR000137-2"/>
    </source>
</evidence>
<organism evidence="5 6">
    <name type="scientific">Neoarthrinium moseri</name>
    <dbReference type="NCBI Taxonomy" id="1658444"/>
    <lineage>
        <taxon>Eukaryota</taxon>
        <taxon>Fungi</taxon>
        <taxon>Dikarya</taxon>
        <taxon>Ascomycota</taxon>
        <taxon>Pezizomycotina</taxon>
        <taxon>Sordariomycetes</taxon>
        <taxon>Xylariomycetidae</taxon>
        <taxon>Amphisphaeriales</taxon>
        <taxon>Apiosporaceae</taxon>
        <taxon>Neoarthrinium</taxon>
    </lineage>
</organism>
<feature type="active site" description="Proton acceptor" evidence="2">
    <location>
        <position position="578"/>
    </location>
</feature>
<comment type="caution">
    <text evidence="5">The sequence shown here is derived from an EMBL/GenBank/DDBJ whole genome shotgun (WGS) entry which is preliminary data.</text>
</comment>
<proteinExistence type="inferred from homology"/>